<feature type="transmembrane region" description="Helical" evidence="1">
    <location>
        <begin position="84"/>
        <end position="103"/>
    </location>
</feature>
<name>A0A6A3IQN2_9STRA</name>
<feature type="transmembrane region" description="Helical" evidence="1">
    <location>
        <begin position="142"/>
        <end position="163"/>
    </location>
</feature>
<gene>
    <name evidence="2" type="ORF">PR002_g22692</name>
</gene>
<evidence type="ECO:0000256" key="1">
    <source>
        <dbReference type="SAM" id="Phobius"/>
    </source>
</evidence>
<keyword evidence="1" id="KW-0472">Membrane</keyword>
<keyword evidence="1" id="KW-0812">Transmembrane</keyword>
<evidence type="ECO:0000313" key="2">
    <source>
        <dbReference type="EMBL" id="KAE8985259.1"/>
    </source>
</evidence>
<feature type="transmembrane region" description="Helical" evidence="1">
    <location>
        <begin position="115"/>
        <end position="136"/>
    </location>
</feature>
<feature type="transmembrane region" description="Helical" evidence="1">
    <location>
        <begin position="451"/>
        <end position="473"/>
    </location>
</feature>
<feature type="transmembrane region" description="Helical" evidence="1">
    <location>
        <begin position="196"/>
        <end position="217"/>
    </location>
</feature>
<feature type="transmembrane region" description="Helical" evidence="1">
    <location>
        <begin position="46"/>
        <end position="64"/>
    </location>
</feature>
<proteinExistence type="predicted"/>
<dbReference type="Proteomes" id="UP000435112">
    <property type="component" value="Unassembled WGS sequence"/>
</dbReference>
<dbReference type="AlphaFoldDB" id="A0A6A3IQN2"/>
<dbReference type="EMBL" id="QXFU01002475">
    <property type="protein sequence ID" value="KAE8985259.1"/>
    <property type="molecule type" value="Genomic_DNA"/>
</dbReference>
<feature type="transmembrane region" description="Helical" evidence="1">
    <location>
        <begin position="411"/>
        <end position="431"/>
    </location>
</feature>
<evidence type="ECO:0000313" key="3">
    <source>
        <dbReference type="Proteomes" id="UP000435112"/>
    </source>
</evidence>
<comment type="caution">
    <text evidence="2">The sequence shown here is derived from an EMBL/GenBank/DDBJ whole genome shotgun (WGS) entry which is preliminary data.</text>
</comment>
<protein>
    <submittedName>
        <fullName evidence="2">Uncharacterized protein</fullName>
    </submittedName>
</protein>
<reference evidence="2 3" key="1">
    <citation type="submission" date="2018-09" db="EMBL/GenBank/DDBJ databases">
        <title>Genomic investigation of the strawberry pathogen Phytophthora fragariae indicates pathogenicity is determined by transcriptional variation in three key races.</title>
        <authorList>
            <person name="Adams T.M."/>
            <person name="Armitage A.D."/>
            <person name="Sobczyk M.K."/>
            <person name="Bates H.J."/>
            <person name="Dunwell J.M."/>
            <person name="Nellist C.F."/>
            <person name="Harrison R.J."/>
        </authorList>
    </citation>
    <scope>NUCLEOTIDE SEQUENCE [LARGE SCALE GENOMIC DNA]</scope>
    <source>
        <strain evidence="2 3">SCRP324</strain>
    </source>
</reference>
<feature type="transmembrane region" description="Helical" evidence="1">
    <location>
        <begin position="170"/>
        <end position="190"/>
    </location>
</feature>
<keyword evidence="1" id="KW-1133">Transmembrane helix</keyword>
<accession>A0A6A3IQN2</accession>
<dbReference type="OrthoDB" id="103635at2759"/>
<sequence>MHPVYRVFKPVAQWLQVFAGRLPGEYTVAKLDAFDRFRLQTSPWQVTGILLLTPMGCLVANVLIESIPLADPATGFYGSLHFQARNFLVATTVMTTLITMKVSCVSHLTPRSWRFICGMSLTLAGVAIATNAVISIARLDRWLAMDLAPILIYPIFTAVFMAVQSTQQLWLSLLLPVLKFLLRYLLWLVVRGEIDLVGAATCSVGHLYHILFTVMCLQNAKSWKTYAVVIAVNTIQMLLNCRGILQDSDEIRRTADQLTESPGDDHEDAVTSALTIAQQENVAKLLHRKRFSRFFSLFPGYQHADYVSKHQKLLRRSSSVNLRHSSVPNVMTNSKVDGAVAPISKMSTPILPTKRLSWKTSSDSFTTEILVASFAKSGEDTRQVGDREQEAYVRQVTSALRQTEIVLLRSYITIFALPFYGLYQALLFSLPNRRYFVTMATTTTFDAVAGMIFHMLLLCGLELLFLAVYMALISHRVGFSGLHQLAFVLWSQRILIQGKFVMLPIMILGFPLEHFGNGSIFKIKGAT</sequence>
<organism evidence="2 3">
    <name type="scientific">Phytophthora rubi</name>
    <dbReference type="NCBI Taxonomy" id="129364"/>
    <lineage>
        <taxon>Eukaryota</taxon>
        <taxon>Sar</taxon>
        <taxon>Stramenopiles</taxon>
        <taxon>Oomycota</taxon>
        <taxon>Peronosporomycetes</taxon>
        <taxon>Peronosporales</taxon>
        <taxon>Peronosporaceae</taxon>
        <taxon>Phytophthora</taxon>
    </lineage>
</organism>